<keyword evidence="3" id="KW-1185">Reference proteome</keyword>
<reference evidence="2" key="1">
    <citation type="submission" date="2022-11" db="EMBL/GenBank/DDBJ databases">
        <title>Minimal conservation of predation-associated metabolite biosynthetic gene clusters underscores biosynthetic potential of Myxococcota including descriptions for ten novel species: Archangium lansinium sp. nov., Myxococcus landrumus sp. nov., Nannocystis bai.</title>
        <authorList>
            <person name="Ahearne A."/>
            <person name="Stevens C."/>
            <person name="Dowd S."/>
        </authorList>
    </citation>
    <scope>NUCLEOTIDE SEQUENCE</scope>
    <source>
        <strain evidence="2">Fl3</strain>
    </source>
</reference>
<evidence type="ECO:0000313" key="3">
    <source>
        <dbReference type="Proteomes" id="UP001164459"/>
    </source>
</evidence>
<proteinExistence type="predicted"/>
<feature type="transmembrane region" description="Helical" evidence="1">
    <location>
        <begin position="6"/>
        <end position="31"/>
    </location>
</feature>
<evidence type="ECO:0000313" key="2">
    <source>
        <dbReference type="EMBL" id="WAS92108.1"/>
    </source>
</evidence>
<organism evidence="2 3">
    <name type="scientific">Nannocystis punicea</name>
    <dbReference type="NCBI Taxonomy" id="2995304"/>
    <lineage>
        <taxon>Bacteria</taxon>
        <taxon>Pseudomonadati</taxon>
        <taxon>Myxococcota</taxon>
        <taxon>Polyangia</taxon>
        <taxon>Nannocystales</taxon>
        <taxon>Nannocystaceae</taxon>
        <taxon>Nannocystis</taxon>
    </lineage>
</organism>
<sequence length="40" mass="4590">MLLVAFSTVSILSIVAFYNGLLLAVLAVYLWNHRGRPWER</sequence>
<gene>
    <name evidence="2" type="ORF">O0S08_38490</name>
</gene>
<keyword evidence="1" id="KW-0472">Membrane</keyword>
<keyword evidence="1" id="KW-0812">Transmembrane</keyword>
<protein>
    <submittedName>
        <fullName evidence="2">Uncharacterized protein</fullName>
    </submittedName>
</protein>
<keyword evidence="1" id="KW-1133">Transmembrane helix</keyword>
<dbReference type="RefSeq" id="WP_269034458.1">
    <property type="nucleotide sequence ID" value="NZ_CP114040.1"/>
</dbReference>
<dbReference type="Proteomes" id="UP001164459">
    <property type="component" value="Chromosome"/>
</dbReference>
<dbReference type="EMBL" id="CP114040">
    <property type="protein sequence ID" value="WAS92108.1"/>
    <property type="molecule type" value="Genomic_DNA"/>
</dbReference>
<evidence type="ECO:0000256" key="1">
    <source>
        <dbReference type="SAM" id="Phobius"/>
    </source>
</evidence>
<name>A0ABY7GYQ3_9BACT</name>
<accession>A0ABY7GYQ3</accession>